<organism evidence="9 10">
    <name type="scientific">Marinitoga hydrogenitolerans (strain DSM 16785 / JCM 12826 / AT1271)</name>
    <dbReference type="NCBI Taxonomy" id="1122195"/>
    <lineage>
        <taxon>Bacteria</taxon>
        <taxon>Thermotogati</taxon>
        <taxon>Thermotogota</taxon>
        <taxon>Thermotogae</taxon>
        <taxon>Petrotogales</taxon>
        <taxon>Petrotogaceae</taxon>
        <taxon>Marinitoga</taxon>
    </lineage>
</organism>
<dbReference type="GO" id="GO:0008081">
    <property type="term" value="F:phosphoric diester hydrolase activity"/>
    <property type="evidence" value="ECO:0007669"/>
    <property type="project" value="TreeGrafter"/>
</dbReference>
<protein>
    <recommendedName>
        <fullName evidence="7">Probable endonuclease 4</fullName>
        <ecNumber evidence="7">3.1.21.2</ecNumber>
    </recommendedName>
    <alternativeName>
        <fullName evidence="7">Endodeoxyribonuclease IV</fullName>
    </alternativeName>
    <alternativeName>
        <fullName evidence="7">Endonuclease IV</fullName>
    </alternativeName>
</protein>
<dbReference type="GO" id="GO:0003906">
    <property type="term" value="F:DNA-(apurinic or apyrimidinic site) endonuclease activity"/>
    <property type="evidence" value="ECO:0007669"/>
    <property type="project" value="TreeGrafter"/>
</dbReference>
<dbReference type="GO" id="GO:0006284">
    <property type="term" value="P:base-excision repair"/>
    <property type="evidence" value="ECO:0007669"/>
    <property type="project" value="TreeGrafter"/>
</dbReference>
<dbReference type="CDD" id="cd00019">
    <property type="entry name" value="AP2Ec"/>
    <property type="match status" value="1"/>
</dbReference>
<keyword evidence="5 7" id="KW-0862">Zinc</keyword>
<dbReference type="NCBIfam" id="TIGR00587">
    <property type="entry name" value="nfo"/>
    <property type="match status" value="1"/>
</dbReference>
<dbReference type="EC" id="3.1.21.2" evidence="7"/>
<dbReference type="PROSITE" id="PS00729">
    <property type="entry name" value="AP_NUCLEASE_F2_1"/>
    <property type="match status" value="1"/>
</dbReference>
<feature type="binding site" evidence="7">
    <location>
        <position position="180"/>
    </location>
    <ligand>
        <name>Zn(2+)</name>
        <dbReference type="ChEBI" id="CHEBI:29105"/>
        <label>2</label>
    </ligand>
</feature>
<dbReference type="InterPro" id="IPR036237">
    <property type="entry name" value="Xyl_isomerase-like_sf"/>
</dbReference>
<evidence type="ECO:0000256" key="7">
    <source>
        <dbReference type="HAMAP-Rule" id="MF_00152"/>
    </source>
</evidence>
<feature type="binding site" evidence="7">
    <location>
        <position position="217"/>
    </location>
    <ligand>
        <name>Zn(2+)</name>
        <dbReference type="ChEBI" id="CHEBI:29105"/>
        <label>2</label>
    </ligand>
</feature>
<sequence length="289" mass="32996">MLKIGAHMSTSKGFYKIPEATRNIDGNTFQIFSHSPRTWKVKQPKESDIIKFKEKMKEFNISFDDVLVHSGYLINLATPNDENWKKSINLMTEELKITNMLGIKYFNVHPGSHLGEGEKYGYDRIAKALDIILEELKGLNVVILLENVAKKGGNIGWNIEQLGEIIKRSNFSDKLGITYDTCHGFDSNYDIRDKDDVKRLLDEIEKYIGLDKFKMIHLNDSKFPLGAGKDRHEFIGKGEIGLAGFETFLSFDEIVRLPMHLETPGGDEEHAEDIKVIKTIFDSNKIKIQ</sequence>
<dbReference type="PANTHER" id="PTHR21445">
    <property type="entry name" value="ENDONUCLEASE IV ENDODEOXYRIBONUCLEASE IV"/>
    <property type="match status" value="1"/>
</dbReference>
<keyword evidence="2 7" id="KW-0479">Metal-binding</keyword>
<dbReference type="PROSITE" id="PS00730">
    <property type="entry name" value="AP_NUCLEASE_F2_2"/>
    <property type="match status" value="1"/>
</dbReference>
<evidence type="ECO:0000256" key="6">
    <source>
        <dbReference type="ARBA" id="ARBA00023204"/>
    </source>
</evidence>
<feature type="binding site" evidence="7">
    <location>
        <position position="69"/>
    </location>
    <ligand>
        <name>Zn(2+)</name>
        <dbReference type="ChEBI" id="CHEBI:29105"/>
        <label>1</label>
    </ligand>
</feature>
<dbReference type="AlphaFoldDB" id="A0A1M4TJF2"/>
<evidence type="ECO:0000256" key="1">
    <source>
        <dbReference type="ARBA" id="ARBA00005340"/>
    </source>
</evidence>
<evidence type="ECO:0000259" key="8">
    <source>
        <dbReference type="Pfam" id="PF01261"/>
    </source>
</evidence>
<evidence type="ECO:0000256" key="4">
    <source>
        <dbReference type="ARBA" id="ARBA00022801"/>
    </source>
</evidence>
<name>A0A1M4TJF2_MARH1</name>
<comment type="cofactor">
    <cofactor evidence="7">
        <name>Zn(2+)</name>
        <dbReference type="ChEBI" id="CHEBI:29105"/>
    </cofactor>
    <text evidence="7">Binds 3 Zn(2+) ions.</text>
</comment>
<dbReference type="OrthoDB" id="9805666at2"/>
<dbReference type="GO" id="GO:0008833">
    <property type="term" value="F:deoxyribonuclease IV (phage-T4-induced) activity"/>
    <property type="evidence" value="ECO:0007669"/>
    <property type="project" value="UniProtKB-UniRule"/>
</dbReference>
<keyword evidence="7 9" id="KW-0255">Endonuclease</keyword>
<feature type="binding site" evidence="7">
    <location>
        <position position="183"/>
    </location>
    <ligand>
        <name>Zn(2+)</name>
        <dbReference type="ChEBI" id="CHEBI:29105"/>
        <label>3</label>
    </ligand>
</feature>
<gene>
    <name evidence="7" type="primary">nfo</name>
    <name evidence="9" type="ORF">SAMN02745164_00456</name>
</gene>
<comment type="caution">
    <text evidence="9">The sequence shown here is derived from an EMBL/GenBank/DDBJ whole genome shotgun (WGS) entry which is preliminary data.</text>
</comment>
<comment type="catalytic activity">
    <reaction evidence="7">
        <text>Endonucleolytic cleavage to 5'-phosphooligonucleotide end-products.</text>
        <dbReference type="EC" id="3.1.21.2"/>
    </reaction>
</comment>
<dbReference type="InterPro" id="IPR013022">
    <property type="entry name" value="Xyl_isomerase-like_TIM-brl"/>
</dbReference>
<dbReference type="SUPFAM" id="SSF51658">
    <property type="entry name" value="Xylose isomerase-like"/>
    <property type="match status" value="1"/>
</dbReference>
<comment type="similarity">
    <text evidence="1 7">Belongs to the AP endonuclease 2 family.</text>
</comment>
<dbReference type="FunFam" id="3.20.20.150:FF:000001">
    <property type="entry name" value="Probable endonuclease 4"/>
    <property type="match status" value="1"/>
</dbReference>
<dbReference type="GO" id="GO:0003677">
    <property type="term" value="F:DNA binding"/>
    <property type="evidence" value="ECO:0007669"/>
    <property type="project" value="InterPro"/>
</dbReference>
<keyword evidence="3 7" id="KW-0227">DNA damage</keyword>
<dbReference type="EMBL" id="FQUI01000004">
    <property type="protein sequence ID" value="SHE44535.1"/>
    <property type="molecule type" value="Genomic_DNA"/>
</dbReference>
<accession>A0A1M4TJF2</accession>
<dbReference type="Proteomes" id="UP000184334">
    <property type="component" value="Unassembled WGS sequence"/>
</dbReference>
<dbReference type="HAMAP" id="MF_00152">
    <property type="entry name" value="Nfo"/>
    <property type="match status" value="1"/>
</dbReference>
<feature type="binding site" evidence="7">
    <location>
        <position position="230"/>
    </location>
    <ligand>
        <name>Zn(2+)</name>
        <dbReference type="ChEBI" id="CHEBI:29105"/>
        <label>3</label>
    </ligand>
</feature>
<dbReference type="PROSITE" id="PS51432">
    <property type="entry name" value="AP_NUCLEASE_F2_4"/>
    <property type="match status" value="1"/>
</dbReference>
<feature type="binding site" evidence="7">
    <location>
        <position position="109"/>
    </location>
    <ligand>
        <name>Zn(2+)</name>
        <dbReference type="ChEBI" id="CHEBI:29105"/>
        <label>1</label>
    </ligand>
</feature>
<proteinExistence type="inferred from homology"/>
<dbReference type="SMART" id="SM00518">
    <property type="entry name" value="AP2Ec"/>
    <property type="match status" value="1"/>
</dbReference>
<evidence type="ECO:0000256" key="5">
    <source>
        <dbReference type="ARBA" id="ARBA00022833"/>
    </source>
</evidence>
<feature type="binding site" evidence="7">
    <location>
        <position position="262"/>
    </location>
    <ligand>
        <name>Zn(2+)</name>
        <dbReference type="ChEBI" id="CHEBI:29105"/>
        <label>2</label>
    </ligand>
</feature>
<evidence type="ECO:0000313" key="9">
    <source>
        <dbReference type="EMBL" id="SHE44535.1"/>
    </source>
</evidence>
<dbReference type="InterPro" id="IPR001719">
    <property type="entry name" value="AP_endonuc_2"/>
</dbReference>
<dbReference type="GO" id="GO:0008270">
    <property type="term" value="F:zinc ion binding"/>
    <property type="evidence" value="ECO:0007669"/>
    <property type="project" value="UniProtKB-UniRule"/>
</dbReference>
<evidence type="ECO:0000256" key="2">
    <source>
        <dbReference type="ARBA" id="ARBA00022723"/>
    </source>
</evidence>
<dbReference type="RefSeq" id="WP_072863017.1">
    <property type="nucleotide sequence ID" value="NZ_FQUI01000004.1"/>
</dbReference>
<feature type="binding site" evidence="7">
    <location>
        <position position="146"/>
    </location>
    <ligand>
        <name>Zn(2+)</name>
        <dbReference type="ChEBI" id="CHEBI:29105"/>
        <label>2</label>
    </ligand>
</feature>
<reference evidence="9" key="1">
    <citation type="submission" date="2016-11" db="EMBL/GenBank/DDBJ databases">
        <authorList>
            <person name="Varghese N."/>
            <person name="Submissions S."/>
        </authorList>
    </citation>
    <scope>NUCLEOTIDE SEQUENCE [LARGE SCALE GENOMIC DNA]</scope>
    <source>
        <strain evidence="9">DSM 16785</strain>
    </source>
</reference>
<dbReference type="Pfam" id="PF01261">
    <property type="entry name" value="AP_endonuc_2"/>
    <property type="match status" value="1"/>
</dbReference>
<dbReference type="STRING" id="1122195.SAMN02745164_00456"/>
<evidence type="ECO:0000313" key="10">
    <source>
        <dbReference type="Proteomes" id="UP000184334"/>
    </source>
</evidence>
<keyword evidence="7" id="KW-0540">Nuclease</keyword>
<dbReference type="PANTHER" id="PTHR21445:SF0">
    <property type="entry name" value="APURINIC-APYRIMIDINIC ENDONUCLEASE"/>
    <property type="match status" value="1"/>
</dbReference>
<dbReference type="InterPro" id="IPR018246">
    <property type="entry name" value="AP_endonuc_F2_Zn_BS"/>
</dbReference>
<keyword evidence="4 7" id="KW-0378">Hydrolase</keyword>
<feature type="binding site" evidence="7">
    <location>
        <position position="232"/>
    </location>
    <ligand>
        <name>Zn(2+)</name>
        <dbReference type="ChEBI" id="CHEBI:29105"/>
        <label>3</label>
    </ligand>
</feature>
<keyword evidence="10" id="KW-1185">Reference proteome</keyword>
<keyword evidence="6 7" id="KW-0234">DNA repair</keyword>
<feature type="domain" description="Xylose isomerase-like TIM barrel" evidence="8">
    <location>
        <begin position="21"/>
        <end position="279"/>
    </location>
</feature>
<evidence type="ECO:0000256" key="3">
    <source>
        <dbReference type="ARBA" id="ARBA00022763"/>
    </source>
</evidence>
<comment type="function">
    <text evidence="7">Endonuclease IV plays a role in DNA repair. It cleaves phosphodiester bonds at apurinic or apyrimidinic (AP) sites, generating a 3'-hydroxyl group and a 5'-terminal sugar phosphate.</text>
</comment>
<dbReference type="PROSITE" id="PS00731">
    <property type="entry name" value="AP_NUCLEASE_F2_3"/>
    <property type="match status" value="1"/>
</dbReference>
<feature type="binding site" evidence="7">
    <location>
        <position position="146"/>
    </location>
    <ligand>
        <name>Zn(2+)</name>
        <dbReference type="ChEBI" id="CHEBI:29105"/>
        <label>1</label>
    </ligand>
</feature>
<dbReference type="Gene3D" id="3.20.20.150">
    <property type="entry name" value="Divalent-metal-dependent TIM barrel enzymes"/>
    <property type="match status" value="1"/>
</dbReference>